<dbReference type="AlphaFoldDB" id="A0A327ZJR5"/>
<comment type="caution">
    <text evidence="6">The sequence shown here is derived from an EMBL/GenBank/DDBJ whole genome shotgun (WGS) entry which is preliminary data.</text>
</comment>
<dbReference type="PANTHER" id="PTHR23132">
    <property type="entry name" value="D-ALANINE--D-ALANINE LIGASE"/>
    <property type="match status" value="1"/>
</dbReference>
<proteinExistence type="inferred from homology"/>
<evidence type="ECO:0000313" key="6">
    <source>
        <dbReference type="EMBL" id="RAK42889.1"/>
    </source>
</evidence>
<dbReference type="EMBL" id="QLMJ01000001">
    <property type="protein sequence ID" value="RAK42889.1"/>
    <property type="molecule type" value="Genomic_DNA"/>
</dbReference>
<evidence type="ECO:0000256" key="2">
    <source>
        <dbReference type="ARBA" id="ARBA00022598"/>
    </source>
</evidence>
<evidence type="ECO:0000256" key="4">
    <source>
        <dbReference type="PROSITE-ProRule" id="PRU00409"/>
    </source>
</evidence>
<evidence type="ECO:0000256" key="3">
    <source>
        <dbReference type="ARBA" id="ARBA00023316"/>
    </source>
</evidence>
<dbReference type="GO" id="GO:0046872">
    <property type="term" value="F:metal ion binding"/>
    <property type="evidence" value="ECO:0007669"/>
    <property type="project" value="InterPro"/>
</dbReference>
<keyword evidence="2 6" id="KW-0436">Ligase</keyword>
<dbReference type="InterPro" id="IPR011127">
    <property type="entry name" value="Dala_Dala_lig_N"/>
</dbReference>
<dbReference type="PANTHER" id="PTHR23132:SF25">
    <property type="entry name" value="D-ALANINE--D-ALANINE LIGASE A"/>
    <property type="match status" value="1"/>
</dbReference>
<keyword evidence="4" id="KW-0067">ATP-binding</keyword>
<sequence length="267" mass="28076">MYQSVRVAVLFGGQNTKHAVSVVTNLDRSRYRVIPVRIAADGRWSAGFGTPDGPIDESVLRLLTPDHPPGVSVAESLFATIGVILREADLVFPVLHGVHGEDGTVQNLLDQAGIRYVGNPAAACATAMDTALTRRILTARGIAADGAVIGRDIDVGVLETPDGHLIASAPRETGDLAVPAGLDQDTTARLKGTAVRVFRELGCAGMLHVGFVVAPDSTVSVKQVSTMPGMASGSRFPLMWTAGGISYTELLDILIRTARRGKIDATT</sequence>
<keyword evidence="4" id="KW-0547">Nucleotide-binding</keyword>
<dbReference type="GO" id="GO:0008716">
    <property type="term" value="F:D-alanine-D-alanine ligase activity"/>
    <property type="evidence" value="ECO:0007669"/>
    <property type="project" value="InterPro"/>
</dbReference>
<keyword evidence="3" id="KW-0961">Cell wall biogenesis/degradation</keyword>
<dbReference type="GO" id="GO:0009252">
    <property type="term" value="P:peptidoglycan biosynthetic process"/>
    <property type="evidence" value="ECO:0007669"/>
    <property type="project" value="TreeGrafter"/>
</dbReference>
<dbReference type="GO" id="GO:0071555">
    <property type="term" value="P:cell wall organization"/>
    <property type="evidence" value="ECO:0007669"/>
    <property type="project" value="UniProtKB-KW"/>
</dbReference>
<dbReference type="Pfam" id="PF07478">
    <property type="entry name" value="Dala_Dala_lig_C"/>
    <property type="match status" value="1"/>
</dbReference>
<dbReference type="Pfam" id="PF01820">
    <property type="entry name" value="Dala_Dala_lig_N"/>
    <property type="match status" value="1"/>
</dbReference>
<keyword evidence="7" id="KW-1185">Reference proteome</keyword>
<dbReference type="InterPro" id="IPR011761">
    <property type="entry name" value="ATP-grasp"/>
</dbReference>
<dbReference type="GO" id="GO:0005524">
    <property type="term" value="F:ATP binding"/>
    <property type="evidence" value="ECO:0007669"/>
    <property type="project" value="UniProtKB-UniRule"/>
</dbReference>
<dbReference type="GO" id="GO:0005829">
    <property type="term" value="C:cytosol"/>
    <property type="evidence" value="ECO:0007669"/>
    <property type="project" value="TreeGrafter"/>
</dbReference>
<dbReference type="PROSITE" id="PS50975">
    <property type="entry name" value="ATP_GRASP"/>
    <property type="match status" value="1"/>
</dbReference>
<dbReference type="SUPFAM" id="SSF52440">
    <property type="entry name" value="PreATP-grasp domain"/>
    <property type="match status" value="1"/>
</dbReference>
<evidence type="ECO:0000259" key="5">
    <source>
        <dbReference type="PROSITE" id="PS50975"/>
    </source>
</evidence>
<gene>
    <name evidence="6" type="ORF">B0I29_10119</name>
</gene>
<organism evidence="6 7">
    <name type="scientific">Actinoplanes lutulentus</name>
    <dbReference type="NCBI Taxonomy" id="1287878"/>
    <lineage>
        <taxon>Bacteria</taxon>
        <taxon>Bacillati</taxon>
        <taxon>Actinomycetota</taxon>
        <taxon>Actinomycetes</taxon>
        <taxon>Micromonosporales</taxon>
        <taxon>Micromonosporaceae</taxon>
        <taxon>Actinoplanes</taxon>
    </lineage>
</organism>
<evidence type="ECO:0000256" key="1">
    <source>
        <dbReference type="ARBA" id="ARBA00010871"/>
    </source>
</evidence>
<comment type="similarity">
    <text evidence="1">Belongs to the D-alanine--D-alanine ligase family.</text>
</comment>
<dbReference type="InterPro" id="IPR016185">
    <property type="entry name" value="PreATP-grasp_dom_sf"/>
</dbReference>
<name>A0A327ZJR5_9ACTN</name>
<dbReference type="Gene3D" id="3.30.470.20">
    <property type="entry name" value="ATP-grasp fold, B domain"/>
    <property type="match status" value="1"/>
</dbReference>
<dbReference type="Gene3D" id="3.40.50.20">
    <property type="match status" value="1"/>
</dbReference>
<dbReference type="Proteomes" id="UP000249341">
    <property type="component" value="Unassembled WGS sequence"/>
</dbReference>
<feature type="domain" description="ATP-grasp" evidence="5">
    <location>
        <begin position="179"/>
        <end position="256"/>
    </location>
</feature>
<dbReference type="RefSeq" id="WP_181557622.1">
    <property type="nucleotide sequence ID" value="NZ_JACHWI010000001.1"/>
</dbReference>
<dbReference type="InterPro" id="IPR011095">
    <property type="entry name" value="Dala_Dala_lig_C"/>
</dbReference>
<dbReference type="SUPFAM" id="SSF56059">
    <property type="entry name" value="Glutathione synthetase ATP-binding domain-like"/>
    <property type="match status" value="1"/>
</dbReference>
<reference evidence="6 7" key="1">
    <citation type="submission" date="2018-06" db="EMBL/GenBank/DDBJ databases">
        <title>Genomic Encyclopedia of Type Strains, Phase III (KMG-III): the genomes of soil and plant-associated and newly described type strains.</title>
        <authorList>
            <person name="Whitman W."/>
        </authorList>
    </citation>
    <scope>NUCLEOTIDE SEQUENCE [LARGE SCALE GENOMIC DNA]</scope>
    <source>
        <strain evidence="6 7">CGMCC 4.7090</strain>
    </source>
</reference>
<accession>A0A327ZJR5</accession>
<evidence type="ECO:0000313" key="7">
    <source>
        <dbReference type="Proteomes" id="UP000249341"/>
    </source>
</evidence>
<protein>
    <submittedName>
        <fullName evidence="6">D-Ala-D-Ala ligase-like protein</fullName>
    </submittedName>
</protein>